<comment type="subcellular location">
    <subcellularLocation>
        <location evidence="1">Mitochondrion</location>
    </subcellularLocation>
</comment>
<dbReference type="AlphaFoldDB" id="A0AAD9L1M3"/>
<protein>
    <recommendedName>
        <fullName evidence="5">28S ribosomal protein S27, mitochondrial</fullName>
    </recommendedName>
</protein>
<accession>A0AAD9L1M3</accession>
<name>A0AAD9L1M3_RIDPI</name>
<evidence type="ECO:0008006" key="5">
    <source>
        <dbReference type="Google" id="ProtNLM"/>
    </source>
</evidence>
<proteinExistence type="predicted"/>
<reference evidence="3" key="1">
    <citation type="journal article" date="2023" name="Mol. Biol. Evol.">
        <title>Third-Generation Sequencing Reveals the Adaptive Role of the Epigenome in Three Deep-Sea Polychaetes.</title>
        <authorList>
            <person name="Perez M."/>
            <person name="Aroh O."/>
            <person name="Sun Y."/>
            <person name="Lan Y."/>
            <person name="Juniper S.K."/>
            <person name="Young C.R."/>
            <person name="Angers B."/>
            <person name="Qian P.Y."/>
        </authorList>
    </citation>
    <scope>NUCLEOTIDE SEQUENCE</scope>
    <source>
        <strain evidence="3">R07B-5</strain>
    </source>
</reference>
<comment type="caution">
    <text evidence="3">The sequence shown here is derived from an EMBL/GenBank/DDBJ whole genome shotgun (WGS) entry which is preliminary data.</text>
</comment>
<dbReference type="EMBL" id="JAODUO010000428">
    <property type="protein sequence ID" value="KAK2180748.1"/>
    <property type="molecule type" value="Genomic_DNA"/>
</dbReference>
<organism evidence="3 4">
    <name type="scientific">Ridgeia piscesae</name>
    <name type="common">Tubeworm</name>
    <dbReference type="NCBI Taxonomy" id="27915"/>
    <lineage>
        <taxon>Eukaryota</taxon>
        <taxon>Metazoa</taxon>
        <taxon>Spiralia</taxon>
        <taxon>Lophotrochozoa</taxon>
        <taxon>Annelida</taxon>
        <taxon>Polychaeta</taxon>
        <taxon>Sedentaria</taxon>
        <taxon>Canalipalpata</taxon>
        <taxon>Sabellida</taxon>
        <taxon>Siboglinidae</taxon>
        <taxon>Ridgeia</taxon>
    </lineage>
</organism>
<keyword evidence="2" id="KW-0175">Coiled coil</keyword>
<evidence type="ECO:0000256" key="1">
    <source>
        <dbReference type="ARBA" id="ARBA00004173"/>
    </source>
</evidence>
<evidence type="ECO:0000313" key="4">
    <source>
        <dbReference type="Proteomes" id="UP001209878"/>
    </source>
</evidence>
<dbReference type="PANTHER" id="PTHR21393">
    <property type="entry name" value="MITOCHONDRIAL 28S RIBOSOMAL PROTEIN S27"/>
    <property type="match status" value="1"/>
</dbReference>
<dbReference type="InterPro" id="IPR034913">
    <property type="entry name" value="mS27/PTCD2"/>
</dbReference>
<evidence type="ECO:0000256" key="2">
    <source>
        <dbReference type="SAM" id="Coils"/>
    </source>
</evidence>
<dbReference type="GO" id="GO:0005739">
    <property type="term" value="C:mitochondrion"/>
    <property type="evidence" value="ECO:0007669"/>
    <property type="project" value="UniProtKB-SubCell"/>
</dbReference>
<gene>
    <name evidence="3" type="ORF">NP493_427g01050</name>
</gene>
<dbReference type="PANTHER" id="PTHR21393:SF0">
    <property type="entry name" value="SMALL RIBOSOMAL SUBUNIT PROTEIN MS27"/>
    <property type="match status" value="1"/>
</dbReference>
<dbReference type="Proteomes" id="UP001209878">
    <property type="component" value="Unassembled WGS sequence"/>
</dbReference>
<evidence type="ECO:0000313" key="3">
    <source>
        <dbReference type="EMBL" id="KAK2180748.1"/>
    </source>
</evidence>
<feature type="coiled-coil region" evidence="2">
    <location>
        <begin position="391"/>
        <end position="430"/>
    </location>
</feature>
<dbReference type="Pfam" id="PF10037">
    <property type="entry name" value="MRP-S27"/>
    <property type="match status" value="1"/>
</dbReference>
<keyword evidence="4" id="KW-1185">Reference proteome</keyword>
<dbReference type="InterPro" id="IPR019266">
    <property type="entry name" value="Ribosomal_mS27"/>
</dbReference>
<sequence length="466" mass="54121">MWRRVLYKCHVLRNCVTLECRRTLLSEAYACRDVWQQRLQSPVLQQFDASELAVKLSEKFEKEGKTSAVDMDILANKLDSIDTVQLDFVQSIFYKYRHTNECLEMPDSTPYALIRCLLEMGETDRILQMLQDKINYGIFLDNFTANLLLDHFIENNMYQEGAAVAYDLMLQEDFSHPISRALAWYACHLHWKNNPPSAEPPAEPEEDDEKQIWIRVSFIENPWYDDHFDLDRDSLKLGKTFVSVARGNSDLIGRSYQLIGWALYEKFESGLTLLRDCVKSGSVPAVTQEAIDQFRESLEAVQTKEPPEEKKDPGLVTMEDVKPYYTADQKAKLLEEFQELSNQLAATNGAVAQESLEEALREQACAAIRSGEARDVEAQRALLLQWDEDRQERLQSEMERMRKLQKKASIEQRLQELKAREERLRFFEQEDKIHLSISQLPRMRPIEDVKEEEQFVGTPGERGKGF</sequence>